<gene>
    <name evidence="3" type="ORF">P2L57_26020</name>
</gene>
<dbReference type="PRINTS" id="PR00501">
    <property type="entry name" value="KELCHREPEAT"/>
</dbReference>
<evidence type="ECO:0000313" key="3">
    <source>
        <dbReference type="EMBL" id="MDF2259043.1"/>
    </source>
</evidence>
<name>A0ABT5Z5E2_9ACTN</name>
<dbReference type="EMBL" id="JARHTQ010000019">
    <property type="protein sequence ID" value="MDF2259043.1"/>
    <property type="molecule type" value="Genomic_DNA"/>
</dbReference>
<sequence length="239" mass="24234">MPTGRSGLAAATAPCPENVNGLSGTCVYAIGGFKGSTLNTVEAYSPATNTWATLPSMPTARANLAAAAATCPKAIERRKATCVYALGGTNGSDLNTVEAYNPAANVWATLPSMPTARQGLAGAAAPCPAAFTRDMRAPSGRAMEERDSRQSLGKGKAACVYAVGGLNGSILNTVEAYSHAANVWATLPSMPTARVALAAATAPCPDALRRTCVYAIGSGTTAEAFDIQASTFKPGSTGR</sequence>
<dbReference type="RefSeq" id="WP_275818493.1">
    <property type="nucleotide sequence ID" value="NZ_BAAANM010000006.1"/>
</dbReference>
<comment type="caution">
    <text evidence="3">The sequence shown here is derived from an EMBL/GenBank/DDBJ whole genome shotgun (WGS) entry which is preliminary data.</text>
</comment>
<keyword evidence="1" id="KW-0880">Kelch repeat</keyword>
<organism evidence="3 4">
    <name type="scientific">Streptantibioticus ferralitis</name>
    <dbReference type="NCBI Taxonomy" id="236510"/>
    <lineage>
        <taxon>Bacteria</taxon>
        <taxon>Bacillati</taxon>
        <taxon>Actinomycetota</taxon>
        <taxon>Actinomycetes</taxon>
        <taxon>Kitasatosporales</taxon>
        <taxon>Streptomycetaceae</taxon>
        <taxon>Streptantibioticus</taxon>
    </lineage>
</organism>
<evidence type="ECO:0000256" key="2">
    <source>
        <dbReference type="ARBA" id="ARBA00022737"/>
    </source>
</evidence>
<dbReference type="SMART" id="SM00612">
    <property type="entry name" value="Kelch"/>
    <property type="match status" value="3"/>
</dbReference>
<dbReference type="Proteomes" id="UP001220022">
    <property type="component" value="Unassembled WGS sequence"/>
</dbReference>
<dbReference type="SUPFAM" id="SSF117281">
    <property type="entry name" value="Kelch motif"/>
    <property type="match status" value="1"/>
</dbReference>
<dbReference type="Gene3D" id="2.120.10.80">
    <property type="entry name" value="Kelch-type beta propeller"/>
    <property type="match status" value="2"/>
</dbReference>
<dbReference type="InterPro" id="IPR006652">
    <property type="entry name" value="Kelch_1"/>
</dbReference>
<protein>
    <submittedName>
        <fullName evidence="3">Kelch repeat-containing protein</fullName>
    </submittedName>
</protein>
<proteinExistence type="predicted"/>
<keyword evidence="2" id="KW-0677">Repeat</keyword>
<accession>A0ABT5Z5E2</accession>
<dbReference type="Pfam" id="PF01344">
    <property type="entry name" value="Kelch_1"/>
    <property type="match status" value="3"/>
</dbReference>
<evidence type="ECO:0000313" key="4">
    <source>
        <dbReference type="Proteomes" id="UP001220022"/>
    </source>
</evidence>
<dbReference type="PANTHER" id="PTHR46344">
    <property type="entry name" value="OS02G0202900 PROTEIN"/>
    <property type="match status" value="1"/>
</dbReference>
<dbReference type="PANTHER" id="PTHR46344:SF27">
    <property type="entry name" value="KELCH REPEAT SUPERFAMILY PROTEIN"/>
    <property type="match status" value="1"/>
</dbReference>
<reference evidence="3 4" key="1">
    <citation type="submission" date="2023-03" db="EMBL/GenBank/DDBJ databases">
        <title>Draft genome sequence of type strain Streptomyces ferralitis JCM 14344.</title>
        <authorList>
            <person name="Klaysubun C."/>
            <person name="Duangmal K."/>
        </authorList>
    </citation>
    <scope>NUCLEOTIDE SEQUENCE [LARGE SCALE GENOMIC DNA]</scope>
    <source>
        <strain evidence="3 4">JCM 14344</strain>
    </source>
</reference>
<dbReference type="InterPro" id="IPR015915">
    <property type="entry name" value="Kelch-typ_b-propeller"/>
</dbReference>
<keyword evidence="4" id="KW-1185">Reference proteome</keyword>
<evidence type="ECO:0000256" key="1">
    <source>
        <dbReference type="ARBA" id="ARBA00022441"/>
    </source>
</evidence>